<evidence type="ECO:0000256" key="1">
    <source>
        <dbReference type="ARBA" id="ARBA00022884"/>
    </source>
</evidence>
<reference evidence="4 5" key="1">
    <citation type="submission" date="2024-02" db="EMBL/GenBank/DDBJ databases">
        <authorList>
            <person name="Daric V."/>
            <person name="Darras S."/>
        </authorList>
    </citation>
    <scope>NUCLEOTIDE SEQUENCE [LARGE SCALE GENOMIC DNA]</scope>
</reference>
<evidence type="ECO:0000313" key="4">
    <source>
        <dbReference type="EMBL" id="CAK8690699.1"/>
    </source>
</evidence>
<evidence type="ECO:0000313" key="5">
    <source>
        <dbReference type="Proteomes" id="UP001642483"/>
    </source>
</evidence>
<gene>
    <name evidence="4" type="ORF">CVLEPA_LOCUS23283</name>
</gene>
<name>A0ABP0GFZ3_CLALP</name>
<dbReference type="InterPro" id="IPR000504">
    <property type="entry name" value="RRM_dom"/>
</dbReference>
<dbReference type="InterPro" id="IPR012677">
    <property type="entry name" value="Nucleotide-bd_a/b_plait_sf"/>
</dbReference>
<dbReference type="InterPro" id="IPR052462">
    <property type="entry name" value="SLIRP/GR-RBP-like"/>
</dbReference>
<feature type="domain" description="RRM" evidence="3">
    <location>
        <begin position="4"/>
        <end position="82"/>
    </location>
</feature>
<accession>A0ABP0GFZ3</accession>
<dbReference type="SUPFAM" id="SSF54928">
    <property type="entry name" value="RNA-binding domain, RBD"/>
    <property type="match status" value="1"/>
</dbReference>
<proteinExistence type="predicted"/>
<dbReference type="InterPro" id="IPR035979">
    <property type="entry name" value="RBD_domain_sf"/>
</dbReference>
<keyword evidence="5" id="KW-1185">Reference proteome</keyword>
<dbReference type="EMBL" id="CAWYQH010000119">
    <property type="protein sequence ID" value="CAK8690699.1"/>
    <property type="molecule type" value="Genomic_DNA"/>
</dbReference>
<keyword evidence="1 2" id="KW-0694">RNA-binding</keyword>
<dbReference type="Pfam" id="PF00076">
    <property type="entry name" value="RRM_1"/>
    <property type="match status" value="1"/>
</dbReference>
<sequence length="178" mass="19324">MGDCKVFVGNLNFKATQLELQDFFKCCKAVKDVAVIMDRNTGRSKGYAFIMFDTEEAAKEAVEKMNEEVFQGRPLAVKVASNQDNNRAFTEFRGGRNNNSNYWPGDVSYGDMGRGGGYGPGPGGYVHDGYGHGGGYGGYNDGGGYGGGYGHGEYSSGRAYYGRYGGHNDHYGSYYHGQ</sequence>
<dbReference type="PROSITE" id="PS50102">
    <property type="entry name" value="RRM"/>
    <property type="match status" value="1"/>
</dbReference>
<dbReference type="PANTHER" id="PTHR48027">
    <property type="entry name" value="HETEROGENEOUS NUCLEAR RIBONUCLEOPROTEIN 87F-RELATED"/>
    <property type="match status" value="1"/>
</dbReference>
<dbReference type="SMART" id="SM00360">
    <property type="entry name" value="RRM"/>
    <property type="match status" value="1"/>
</dbReference>
<evidence type="ECO:0000259" key="3">
    <source>
        <dbReference type="PROSITE" id="PS50102"/>
    </source>
</evidence>
<protein>
    <recommendedName>
        <fullName evidence="3">RRM domain-containing protein</fullName>
    </recommendedName>
</protein>
<dbReference type="Proteomes" id="UP001642483">
    <property type="component" value="Unassembled WGS sequence"/>
</dbReference>
<organism evidence="4 5">
    <name type="scientific">Clavelina lepadiformis</name>
    <name type="common">Light-bulb sea squirt</name>
    <name type="synonym">Ascidia lepadiformis</name>
    <dbReference type="NCBI Taxonomy" id="159417"/>
    <lineage>
        <taxon>Eukaryota</taxon>
        <taxon>Metazoa</taxon>
        <taxon>Chordata</taxon>
        <taxon>Tunicata</taxon>
        <taxon>Ascidiacea</taxon>
        <taxon>Aplousobranchia</taxon>
        <taxon>Clavelinidae</taxon>
        <taxon>Clavelina</taxon>
    </lineage>
</organism>
<dbReference type="Gene3D" id="3.30.70.330">
    <property type="match status" value="1"/>
</dbReference>
<evidence type="ECO:0000256" key="2">
    <source>
        <dbReference type="PROSITE-ProRule" id="PRU00176"/>
    </source>
</evidence>
<comment type="caution">
    <text evidence="4">The sequence shown here is derived from an EMBL/GenBank/DDBJ whole genome shotgun (WGS) entry which is preliminary data.</text>
</comment>